<evidence type="ECO:0000313" key="2">
    <source>
        <dbReference type="EMBL" id="KAH9827410.1"/>
    </source>
</evidence>
<organism evidence="2 3">
    <name type="scientific">Teratosphaeria destructans</name>
    <dbReference type="NCBI Taxonomy" id="418781"/>
    <lineage>
        <taxon>Eukaryota</taxon>
        <taxon>Fungi</taxon>
        <taxon>Dikarya</taxon>
        <taxon>Ascomycota</taxon>
        <taxon>Pezizomycotina</taxon>
        <taxon>Dothideomycetes</taxon>
        <taxon>Dothideomycetidae</taxon>
        <taxon>Mycosphaerellales</taxon>
        <taxon>Teratosphaeriaceae</taxon>
        <taxon>Teratosphaeria</taxon>
    </lineage>
</organism>
<protein>
    <submittedName>
        <fullName evidence="2">Uncharacterized protein</fullName>
    </submittedName>
</protein>
<name>A0A9W7W2H5_9PEZI</name>
<dbReference type="EMBL" id="RIBY02001879">
    <property type="protein sequence ID" value="KAH9827410.1"/>
    <property type="molecule type" value="Genomic_DNA"/>
</dbReference>
<evidence type="ECO:0000256" key="1">
    <source>
        <dbReference type="SAM" id="MobiDB-lite"/>
    </source>
</evidence>
<accession>A0A9W7W2H5</accession>
<reference evidence="2 3" key="1">
    <citation type="journal article" date="2018" name="IMA Fungus">
        <title>IMA Genome-F 10: Nine draft genome sequences of Claviceps purpurea s.lat., including C. arundinis, C. humidiphila, and C. cf. spartinae, pseudomolecules for the pitch canker pathogen Fusarium circinatum, draft genome of Davidsoniella eucalypti, Grosmannia galeiformis, Quambalaria eucalypti, and Teratosphaeria destructans.</title>
        <authorList>
            <person name="Wingfield B.D."/>
            <person name="Liu M."/>
            <person name="Nguyen H.D."/>
            <person name="Lane F.A."/>
            <person name="Morgan S.W."/>
            <person name="De Vos L."/>
            <person name="Wilken P.M."/>
            <person name="Duong T.A."/>
            <person name="Aylward J."/>
            <person name="Coetzee M.P."/>
            <person name="Dadej K."/>
            <person name="De Beer Z.W."/>
            <person name="Findlay W."/>
            <person name="Havenga M."/>
            <person name="Kolarik M."/>
            <person name="Menzies J.G."/>
            <person name="Naidoo K."/>
            <person name="Pochopski O."/>
            <person name="Shoukouhi P."/>
            <person name="Santana Q.C."/>
            <person name="Seifert K.A."/>
            <person name="Soal N."/>
            <person name="Steenkamp E.T."/>
            <person name="Tatham C.T."/>
            <person name="van der Nest M.A."/>
            <person name="Wingfield M.J."/>
        </authorList>
    </citation>
    <scope>NUCLEOTIDE SEQUENCE [LARGE SCALE GENOMIC DNA]</scope>
    <source>
        <strain evidence="2">CMW44962</strain>
    </source>
</reference>
<keyword evidence="3" id="KW-1185">Reference proteome</keyword>
<dbReference type="Proteomes" id="UP001138500">
    <property type="component" value="Unassembled WGS sequence"/>
</dbReference>
<gene>
    <name evidence="2" type="ORF">Tdes44962_MAKER02856</name>
</gene>
<dbReference type="OrthoDB" id="10455711at2759"/>
<feature type="compositionally biased region" description="Basic residues" evidence="1">
    <location>
        <begin position="141"/>
        <end position="151"/>
    </location>
</feature>
<proteinExistence type="predicted"/>
<sequence length="187" mass="21410">MVPRRPRKEKENNLDTDSEYYSEDDQQEFPFNDEDAGEAEDGAIEEEFHTDPEDESSDDDTIDAAKKSSYLPAHLLNPSTTSATPRPHIPPEQLSKKQRRRRRNEITRDLRRATRGSGVLEAGEAAQVRRGVVGGRVEKAGKKRKRARRAKRRDEVMGKVSGKQKFIEERRALRELSGGVRKKVKRE</sequence>
<feature type="compositionally biased region" description="Acidic residues" evidence="1">
    <location>
        <begin position="52"/>
        <end position="62"/>
    </location>
</feature>
<dbReference type="AlphaFoldDB" id="A0A9W7W2H5"/>
<reference evidence="2 3" key="2">
    <citation type="journal article" date="2021" name="Curr. Genet.">
        <title>Genetic response to nitrogen starvation in the aggressive Eucalyptus foliar pathogen Teratosphaeria destructans.</title>
        <authorList>
            <person name="Havenga M."/>
            <person name="Wingfield B.D."/>
            <person name="Wingfield M.J."/>
            <person name="Dreyer L.L."/>
            <person name="Roets F."/>
            <person name="Aylward J."/>
        </authorList>
    </citation>
    <scope>NUCLEOTIDE SEQUENCE [LARGE SCALE GENOMIC DNA]</scope>
    <source>
        <strain evidence="2">CMW44962</strain>
    </source>
</reference>
<evidence type="ECO:0000313" key="3">
    <source>
        <dbReference type="Proteomes" id="UP001138500"/>
    </source>
</evidence>
<feature type="compositionally biased region" description="Acidic residues" evidence="1">
    <location>
        <begin position="14"/>
        <end position="45"/>
    </location>
</feature>
<comment type="caution">
    <text evidence="2">The sequence shown here is derived from an EMBL/GenBank/DDBJ whole genome shotgun (WGS) entry which is preliminary data.</text>
</comment>
<feature type="region of interest" description="Disordered" evidence="1">
    <location>
        <begin position="1"/>
        <end position="161"/>
    </location>
</feature>